<comment type="caution">
    <text evidence="1">The sequence shown here is derived from an EMBL/GenBank/DDBJ whole genome shotgun (WGS) entry which is preliminary data.</text>
</comment>
<accession>A0ABU7BHE6</accession>
<sequence>MQCAARFKTQSLGERLVGASWSRVVVLLALYRTWFRLTPCGFRLITEVAEKKISSVKAWLTEPLKCRSYGTRACRAKKE</sequence>
<dbReference type="Proteomes" id="UP001345963">
    <property type="component" value="Unassembled WGS sequence"/>
</dbReference>
<organism evidence="1 2">
    <name type="scientific">Ataeniobius toweri</name>
    <dbReference type="NCBI Taxonomy" id="208326"/>
    <lineage>
        <taxon>Eukaryota</taxon>
        <taxon>Metazoa</taxon>
        <taxon>Chordata</taxon>
        <taxon>Craniata</taxon>
        <taxon>Vertebrata</taxon>
        <taxon>Euteleostomi</taxon>
        <taxon>Actinopterygii</taxon>
        <taxon>Neopterygii</taxon>
        <taxon>Teleostei</taxon>
        <taxon>Neoteleostei</taxon>
        <taxon>Acanthomorphata</taxon>
        <taxon>Ovalentaria</taxon>
        <taxon>Atherinomorphae</taxon>
        <taxon>Cyprinodontiformes</taxon>
        <taxon>Goodeidae</taxon>
        <taxon>Ataeniobius</taxon>
    </lineage>
</organism>
<keyword evidence="2" id="KW-1185">Reference proteome</keyword>
<evidence type="ECO:0000313" key="1">
    <source>
        <dbReference type="EMBL" id="MED6248983.1"/>
    </source>
</evidence>
<reference evidence="1 2" key="1">
    <citation type="submission" date="2021-07" db="EMBL/GenBank/DDBJ databases">
        <authorList>
            <person name="Palmer J.M."/>
        </authorList>
    </citation>
    <scope>NUCLEOTIDE SEQUENCE [LARGE SCALE GENOMIC DNA]</scope>
    <source>
        <strain evidence="1 2">AT_MEX2019</strain>
        <tissue evidence="1">Muscle</tissue>
    </source>
</reference>
<name>A0ABU7BHE6_9TELE</name>
<proteinExistence type="predicted"/>
<dbReference type="EMBL" id="JAHUTI010051089">
    <property type="protein sequence ID" value="MED6248983.1"/>
    <property type="molecule type" value="Genomic_DNA"/>
</dbReference>
<protein>
    <submittedName>
        <fullName evidence="1">Uncharacterized protein</fullName>
    </submittedName>
</protein>
<gene>
    <name evidence="1" type="ORF">ATANTOWER_007827</name>
</gene>
<evidence type="ECO:0000313" key="2">
    <source>
        <dbReference type="Proteomes" id="UP001345963"/>
    </source>
</evidence>